<keyword evidence="2" id="KW-1185">Reference proteome</keyword>
<dbReference type="EMBL" id="MF001358">
    <property type="protein sequence ID" value="ASZ76819.1"/>
    <property type="molecule type" value="Genomic_DNA"/>
</dbReference>
<name>A0A249XXX0_9CAUD</name>
<reference evidence="1 2" key="1">
    <citation type="submission" date="2017-04" db="EMBL/GenBank/DDBJ databases">
        <title>Complete Genome Sequence of Lytic Bacteriophage EF1 Infecting Enterococcus faecalis Isolates.</title>
        <authorList>
            <person name="Kim D."/>
            <person name="Kim Y.J."/>
            <person name="Han B.K."/>
            <person name="Kim H."/>
        </authorList>
    </citation>
    <scope>NUCLEOTIDE SEQUENCE [LARGE SCALE GENOMIC DNA]</scope>
</reference>
<organism evidence="1 2">
    <name type="scientific">Enterococcus phage EF1</name>
    <dbReference type="NCBI Taxonomy" id="2025813"/>
    <lineage>
        <taxon>Viruses</taxon>
        <taxon>Duplodnaviria</taxon>
        <taxon>Heunggongvirae</taxon>
        <taxon>Uroviricota</taxon>
        <taxon>Caudoviricetes</taxon>
    </lineage>
</organism>
<evidence type="ECO:0000313" key="2">
    <source>
        <dbReference type="Proteomes" id="UP000260005"/>
    </source>
</evidence>
<sequence>MDKVDLKIQVPRRLEIDPPANVGPSKFPSVVDQLKVIEYSSVPSGGQLEKDLHDYYAILANVSNNTASEQDFVKLKELMLRVRNYVLTEDDFNLMADAIRTTQSYLKASIEAADGNYELISIVAQQLVDQINEWSLWLQDELAKVAANKNWGAPVIYSENSPGPSALGYLWAQPQDDTYIAPAITFNPDEDLNDYPQ</sequence>
<dbReference type="Proteomes" id="UP000260005">
    <property type="component" value="Segment"/>
</dbReference>
<evidence type="ECO:0000313" key="1">
    <source>
        <dbReference type="EMBL" id="ASZ76819.1"/>
    </source>
</evidence>
<accession>A0A249XXX0</accession>
<proteinExistence type="predicted"/>
<protein>
    <submittedName>
        <fullName evidence="1">Uncharacterized protein</fullName>
    </submittedName>
</protein>